<dbReference type="InParanoid" id="A0A162N8R3"/>
<evidence type="ECO:0000313" key="2">
    <source>
        <dbReference type="Proteomes" id="UP000077315"/>
    </source>
</evidence>
<evidence type="ECO:0000313" key="1">
    <source>
        <dbReference type="EMBL" id="OAD66904.1"/>
    </source>
</evidence>
<dbReference type="Proteomes" id="UP000077315">
    <property type="component" value="Unassembled WGS sequence"/>
</dbReference>
<gene>
    <name evidence="1" type="ORF">PHYBLDRAFT_174619</name>
</gene>
<dbReference type="VEuPathDB" id="FungiDB:PHYBLDRAFT_174619"/>
<accession>A0A162N8R3</accession>
<protein>
    <submittedName>
        <fullName evidence="1">Uncharacterized protein</fullName>
    </submittedName>
</protein>
<dbReference type="RefSeq" id="XP_018284944.1">
    <property type="nucleotide sequence ID" value="XM_018437293.1"/>
</dbReference>
<reference evidence="2" key="1">
    <citation type="submission" date="2015-06" db="EMBL/GenBank/DDBJ databases">
        <title>Expansion of signal transduction pathways in fungi by whole-genome duplication.</title>
        <authorList>
            <consortium name="DOE Joint Genome Institute"/>
            <person name="Corrochano L.M."/>
            <person name="Kuo A."/>
            <person name="Marcet-Houben M."/>
            <person name="Polaino S."/>
            <person name="Salamov A."/>
            <person name="Villalobos J.M."/>
            <person name="Alvarez M.I."/>
            <person name="Avalos J."/>
            <person name="Benito E.P."/>
            <person name="Benoit I."/>
            <person name="Burger G."/>
            <person name="Camino L.P."/>
            <person name="Canovas D."/>
            <person name="Cerda-Olmedo E."/>
            <person name="Cheng J.-F."/>
            <person name="Dominguez A."/>
            <person name="Elias M."/>
            <person name="Eslava A.P."/>
            <person name="Glaser F."/>
            <person name="Grimwood J."/>
            <person name="Gutierrez G."/>
            <person name="Heitman J."/>
            <person name="Henrissat B."/>
            <person name="Iturriaga E.A."/>
            <person name="Lang B.F."/>
            <person name="Lavin J.L."/>
            <person name="Lee S."/>
            <person name="Li W."/>
            <person name="Lindquist E."/>
            <person name="Lopez-Garcia S."/>
            <person name="Luque E.M."/>
            <person name="Marcos A.T."/>
            <person name="Martin J."/>
            <person name="McCluskey K."/>
            <person name="Medina H.R."/>
            <person name="Miralles-Duran A."/>
            <person name="Miyazaki A."/>
            <person name="Munoz-Torres E."/>
            <person name="Oguiza J.A."/>
            <person name="Ohm R."/>
            <person name="Olmedo M."/>
            <person name="Orejas M."/>
            <person name="Ortiz-Castellanos L."/>
            <person name="Pisabarro A.G."/>
            <person name="Rodriguez-Romero J."/>
            <person name="Ruiz-Herrera J."/>
            <person name="Ruiz-Vazquez R."/>
            <person name="Sanz C."/>
            <person name="Schackwitz W."/>
            <person name="Schmutz J."/>
            <person name="Shahriari M."/>
            <person name="Shelest E."/>
            <person name="Silva-Franco F."/>
            <person name="Soanes D."/>
            <person name="Syed K."/>
            <person name="Tagua V.G."/>
            <person name="Talbot N.J."/>
            <person name="Thon M."/>
            <person name="De vries R.P."/>
            <person name="Wiebenga A."/>
            <person name="Yadav J.S."/>
            <person name="Braun E.L."/>
            <person name="Baker S."/>
            <person name="Garre V."/>
            <person name="Horwitz B."/>
            <person name="Torres-Martinez S."/>
            <person name="Idnurm A."/>
            <person name="Herrera-Estrella A."/>
            <person name="Gabaldon T."/>
            <person name="Grigoriev I.V."/>
        </authorList>
    </citation>
    <scope>NUCLEOTIDE SEQUENCE [LARGE SCALE GENOMIC DNA]</scope>
    <source>
        <strain evidence="2">NRRL 1555(-)</strain>
    </source>
</reference>
<keyword evidence="2" id="KW-1185">Reference proteome</keyword>
<organism evidence="1 2">
    <name type="scientific">Phycomyces blakesleeanus (strain ATCC 8743b / DSM 1359 / FGSC 10004 / NBRC 33097 / NRRL 1555)</name>
    <dbReference type="NCBI Taxonomy" id="763407"/>
    <lineage>
        <taxon>Eukaryota</taxon>
        <taxon>Fungi</taxon>
        <taxon>Fungi incertae sedis</taxon>
        <taxon>Mucoromycota</taxon>
        <taxon>Mucoromycotina</taxon>
        <taxon>Mucoromycetes</taxon>
        <taxon>Mucorales</taxon>
        <taxon>Phycomycetaceae</taxon>
        <taxon>Phycomyces</taxon>
    </lineage>
</organism>
<proteinExistence type="predicted"/>
<sequence>MLVSNKQDQKHKVWFTPRETGLDHWRLFSKDLFVYRKKTKVYATLGITPFELMYALVLSTNLAPYRYDTVYPAMIATTLSQYEYVLICDKSNIQVSELPQGSL</sequence>
<name>A0A162N8R3_PHYB8</name>
<dbReference type="AlphaFoldDB" id="A0A162N8R3"/>
<dbReference type="GeneID" id="28998199"/>
<dbReference type="EMBL" id="KV441026">
    <property type="protein sequence ID" value="OAD66904.1"/>
    <property type="molecule type" value="Genomic_DNA"/>
</dbReference>